<proteinExistence type="predicted"/>
<feature type="chain" id="PRO_5011599863" description="Peptidase inhibitor family I36" evidence="1">
    <location>
        <begin position="27"/>
        <end position="144"/>
    </location>
</feature>
<dbReference type="EMBL" id="FOEF01000013">
    <property type="protein sequence ID" value="SEP49727.1"/>
    <property type="molecule type" value="Genomic_DNA"/>
</dbReference>
<keyword evidence="3" id="KW-1185">Reference proteome</keyword>
<feature type="signal peptide" evidence="1">
    <location>
        <begin position="1"/>
        <end position="26"/>
    </location>
</feature>
<evidence type="ECO:0008006" key="4">
    <source>
        <dbReference type="Google" id="ProtNLM"/>
    </source>
</evidence>
<gene>
    <name evidence="2" type="ORF">SAMN04489732_113182</name>
</gene>
<reference evidence="2 3" key="1">
    <citation type="submission" date="2016-10" db="EMBL/GenBank/DDBJ databases">
        <authorList>
            <person name="de Groot N.N."/>
        </authorList>
    </citation>
    <scope>NUCLEOTIDE SEQUENCE [LARGE SCALE GENOMIC DNA]</scope>
    <source>
        <strain evidence="2 3">DSM 44993</strain>
    </source>
</reference>
<evidence type="ECO:0000313" key="3">
    <source>
        <dbReference type="Proteomes" id="UP000198582"/>
    </source>
</evidence>
<dbReference type="AlphaFoldDB" id="A0A1H8YCB6"/>
<dbReference type="Proteomes" id="UP000198582">
    <property type="component" value="Unassembled WGS sequence"/>
</dbReference>
<dbReference type="RefSeq" id="WP_091621667.1">
    <property type="nucleotide sequence ID" value="NZ_FOEF01000013.1"/>
</dbReference>
<name>A0A1H8YCB6_9PSEU</name>
<protein>
    <recommendedName>
        <fullName evidence="4">Peptidase inhibitor family I36</fullName>
    </recommendedName>
</protein>
<organism evidence="2 3">
    <name type="scientific">Amycolatopsis saalfeldensis</name>
    <dbReference type="NCBI Taxonomy" id="394193"/>
    <lineage>
        <taxon>Bacteria</taxon>
        <taxon>Bacillati</taxon>
        <taxon>Actinomycetota</taxon>
        <taxon>Actinomycetes</taxon>
        <taxon>Pseudonocardiales</taxon>
        <taxon>Pseudonocardiaceae</taxon>
        <taxon>Amycolatopsis</taxon>
    </lineage>
</organism>
<evidence type="ECO:0000313" key="2">
    <source>
        <dbReference type="EMBL" id="SEP49727.1"/>
    </source>
</evidence>
<dbReference type="OrthoDB" id="5195323at2"/>
<accession>A0A1H8YCB6</accession>
<evidence type="ECO:0000256" key="1">
    <source>
        <dbReference type="SAM" id="SignalP"/>
    </source>
</evidence>
<dbReference type="STRING" id="394193.SAMN04489732_113182"/>
<sequence>MKLFKTLTVAVAATALAIVAPVAAQAAPAAPATPASPAAPAPDGLLHVYYGFTYLNQCNAWSGDVPDWGACRNRAASLWNNGYSEDVYVYYSLNYANARRGICKGVGLGNLMEWPFEQGEGPGSGQQLFANIASSRWQYIAGCH</sequence>
<keyword evidence="1" id="KW-0732">Signal</keyword>